<name>A6WE97_KINRD</name>
<dbReference type="HOGENOM" id="CLU_598231_0_0_11"/>
<dbReference type="Proteomes" id="UP000001116">
    <property type="component" value="Chromosome"/>
</dbReference>
<feature type="transmembrane region" description="Helical" evidence="1">
    <location>
        <begin position="234"/>
        <end position="267"/>
    </location>
</feature>
<accession>A6WE97</accession>
<reference evidence="3" key="1">
    <citation type="journal article" date="2008" name="PLoS ONE">
        <title>Survival in nuclear waste, extreme resistance, and potential applications gleaned from the genome sequence of Kineococcus radiotolerans SRS30216.</title>
        <authorList>
            <person name="Bagwell C.E."/>
            <person name="Bhat S."/>
            <person name="Hawkins G.M."/>
            <person name="Smith B.W."/>
            <person name="Biswas T."/>
            <person name="Hoover T.R."/>
            <person name="Saunders E."/>
            <person name="Han C.S."/>
            <person name="Tsodikov O.V."/>
            <person name="Shimkets L.J."/>
        </authorList>
    </citation>
    <scope>NUCLEOTIDE SEQUENCE [LARGE SCALE GENOMIC DNA]</scope>
    <source>
        <strain evidence="3">ATCC BAA-149 / DSM 14245 / SRS30216</strain>
    </source>
</reference>
<evidence type="ECO:0000313" key="2">
    <source>
        <dbReference type="EMBL" id="ABS05136.1"/>
    </source>
</evidence>
<dbReference type="STRING" id="266940.Krad_3673"/>
<keyword evidence="1" id="KW-0472">Membrane</keyword>
<protein>
    <recommendedName>
        <fullName evidence="4">O-antigen polymerase</fullName>
    </recommendedName>
</protein>
<gene>
    <name evidence="2" type="ordered locus">Krad_3673</name>
</gene>
<keyword evidence="1" id="KW-1133">Transmembrane helix</keyword>
<dbReference type="KEGG" id="kra:Krad_3673"/>
<dbReference type="AlphaFoldDB" id="A6WE97"/>
<evidence type="ECO:0000256" key="1">
    <source>
        <dbReference type="SAM" id="Phobius"/>
    </source>
</evidence>
<feature type="transmembrane region" description="Helical" evidence="1">
    <location>
        <begin position="273"/>
        <end position="292"/>
    </location>
</feature>
<evidence type="ECO:0000313" key="3">
    <source>
        <dbReference type="Proteomes" id="UP000001116"/>
    </source>
</evidence>
<feature type="transmembrane region" description="Helical" evidence="1">
    <location>
        <begin position="394"/>
        <end position="412"/>
    </location>
</feature>
<feature type="transmembrane region" description="Helical" evidence="1">
    <location>
        <begin position="56"/>
        <end position="77"/>
    </location>
</feature>
<dbReference type="EMBL" id="CP000750">
    <property type="protein sequence ID" value="ABS05136.1"/>
    <property type="molecule type" value="Genomic_DNA"/>
</dbReference>
<feature type="transmembrane region" description="Helical" evidence="1">
    <location>
        <begin position="21"/>
        <end position="50"/>
    </location>
</feature>
<feature type="transmembrane region" description="Helical" evidence="1">
    <location>
        <begin position="358"/>
        <end position="382"/>
    </location>
</feature>
<keyword evidence="3" id="KW-1185">Reference proteome</keyword>
<feature type="transmembrane region" description="Helical" evidence="1">
    <location>
        <begin position="89"/>
        <end position="109"/>
    </location>
</feature>
<feature type="transmembrane region" description="Helical" evidence="1">
    <location>
        <begin position="201"/>
        <end position="222"/>
    </location>
</feature>
<evidence type="ECO:0008006" key="4">
    <source>
        <dbReference type="Google" id="ProtNLM"/>
    </source>
</evidence>
<sequence length="457" mass="47766">MGAAAVAGLSARLDAAAPLSLAVLAVVVAAVWARPAVAAVLVVAVAPAVAGLKFTVALPGLNLAMIVVVGCALVTFFRRPAVWPRTTATEVATFVFAATAALFAGYHAAVDGSSLASLLRAAAQPALLWLAFWTANRAVGDQGDLRLVLRWVLALSFVVSLLAMAQFFDLAGVPTFLKSISDVYSLPHDGSGPRVTGPFPIWHSLCGYLLIPVVLTLSMLLTGSRSIASRWQLVVLVAAQLTAVVMAVTVTSFIWLAVAVLVAAALLGRLGRSLVVLVLAGFTAVTVFSSVLESRLAQQTTEASGAGGGLLPQTVAYRVLVWERDFLPLLRQAAGAGVGNDLPSTVQFAHTENQYFTWILRGGLLLAATGIAVLIVMFLEAVSAFRRASTHRETLAALVGVVVFVPAAMTIWPYLTNAGLPLALFSFAGAAMAGRSRRSASHVHLHLAVPPLQRSPL</sequence>
<feature type="transmembrane region" description="Helical" evidence="1">
    <location>
        <begin position="147"/>
        <end position="168"/>
    </location>
</feature>
<proteinExistence type="predicted"/>
<feature type="transmembrane region" description="Helical" evidence="1">
    <location>
        <begin position="115"/>
        <end position="135"/>
    </location>
</feature>
<organism evidence="2 3">
    <name type="scientific">Kineococcus radiotolerans (strain ATCC BAA-149 / DSM 14245 / SRS30216)</name>
    <dbReference type="NCBI Taxonomy" id="266940"/>
    <lineage>
        <taxon>Bacteria</taxon>
        <taxon>Bacillati</taxon>
        <taxon>Actinomycetota</taxon>
        <taxon>Actinomycetes</taxon>
        <taxon>Kineosporiales</taxon>
        <taxon>Kineosporiaceae</taxon>
        <taxon>Kineococcus</taxon>
    </lineage>
</organism>
<keyword evidence="1" id="KW-0812">Transmembrane</keyword>